<accession>A0A7Y9XK51</accession>
<proteinExistence type="predicted"/>
<dbReference type="EMBL" id="JACBYV010000001">
    <property type="protein sequence ID" value="NYH72820.1"/>
    <property type="molecule type" value="Genomic_DNA"/>
</dbReference>
<evidence type="ECO:0000313" key="1">
    <source>
        <dbReference type="EMBL" id="NYH72820.1"/>
    </source>
</evidence>
<name>A0A7Y9XK51_9GAMM</name>
<evidence type="ECO:0000313" key="2">
    <source>
        <dbReference type="Proteomes" id="UP000578688"/>
    </source>
</evidence>
<dbReference type="AlphaFoldDB" id="A0A7Y9XK51"/>
<organism evidence="1 2">
    <name type="scientific">Phytopseudomonas flavescens</name>
    <dbReference type="NCBI Taxonomy" id="29435"/>
    <lineage>
        <taxon>Bacteria</taxon>
        <taxon>Pseudomonadati</taxon>
        <taxon>Pseudomonadota</taxon>
        <taxon>Gammaproteobacteria</taxon>
        <taxon>Pseudomonadales</taxon>
        <taxon>Pseudomonadaceae</taxon>
        <taxon>Phytopseudomonas</taxon>
    </lineage>
</organism>
<protein>
    <submittedName>
        <fullName evidence="1">Uncharacterized protein</fullName>
    </submittedName>
</protein>
<reference evidence="1 2" key="1">
    <citation type="submission" date="2020-07" db="EMBL/GenBank/DDBJ databases">
        <title>Genomic analyses of the natural microbiome of Caenorhabditis elegans.</title>
        <authorList>
            <person name="Samuel B."/>
        </authorList>
    </citation>
    <scope>NUCLEOTIDE SEQUENCE [LARGE SCALE GENOMIC DNA]</scope>
    <source>
        <strain evidence="1 2">BIGb0408</strain>
    </source>
</reference>
<comment type="caution">
    <text evidence="1">The sequence shown here is derived from an EMBL/GenBank/DDBJ whole genome shotgun (WGS) entry which is preliminary data.</text>
</comment>
<dbReference type="Proteomes" id="UP000578688">
    <property type="component" value="Unassembled WGS sequence"/>
</dbReference>
<gene>
    <name evidence="1" type="ORF">FHR27_001430</name>
</gene>
<sequence length="34" mass="3659">MSLMAGHVGALRRPARVTTKNSLSPSTFGWANED</sequence>
<keyword evidence="2" id="KW-1185">Reference proteome</keyword>